<dbReference type="InterPro" id="IPR036318">
    <property type="entry name" value="FAD-bd_PCMH-like_sf"/>
</dbReference>
<feature type="domain" description="FAD linked oxidase N-terminal" evidence="1">
    <location>
        <begin position="31"/>
        <end position="127"/>
    </location>
</feature>
<reference evidence="3" key="3">
    <citation type="submission" date="2020-03" db="EMBL/GenBank/DDBJ databases">
        <title>Sequencing and Assembly of Multiple Reported Metal-Biooxidizing Members of the Extremely Thermoacidophilic Archaeal Family Sulfolobaceae.</title>
        <authorList>
            <person name="Counts J.A."/>
            <person name="Kelly R.M."/>
        </authorList>
    </citation>
    <scope>NUCLEOTIDE SEQUENCE [LARGE SCALE GENOMIC DNA]</scope>
    <source>
        <strain evidence="3">HO1-1</strain>
    </source>
</reference>
<dbReference type="Gene3D" id="3.30.465.10">
    <property type="match status" value="1"/>
</dbReference>
<dbReference type="EMBL" id="CP029287">
    <property type="protein sequence ID" value="AWR98792.1"/>
    <property type="molecule type" value="Genomic_DNA"/>
</dbReference>
<sequence>MLLDASIFSRAAAVMGLEPIKKYMVNEEKEVIIGKGTSMSGSILQYIRPKAVIAPSRFEDGSVYKMIENRGSFSRLDVPSGITFKELIDRIAREGLFPALFPIYLAGTVGGFVYTNGSGLGSYKFGYVNFKKPVHETLSRLSKIEILS</sequence>
<dbReference type="GO" id="GO:0050660">
    <property type="term" value="F:flavin adenine dinucleotide binding"/>
    <property type="evidence" value="ECO:0007669"/>
    <property type="project" value="InterPro"/>
</dbReference>
<evidence type="ECO:0000313" key="2">
    <source>
        <dbReference type="EMBL" id="AWR98792.1"/>
    </source>
</evidence>
<reference evidence="2 3" key="1">
    <citation type="submission" date="2018-05" db="EMBL/GenBank/DDBJ databases">
        <title>Complete Genome Sequences of Extremely Thermoacidophilic, Metal-Mobilizing Type-Strain Members of the Archaeal Family Sulfolobaceae: Acidianus brierleyi DSM-1651T, Acidianus sulfidivorans DSM-18786T, Metallosphaera hakonensis DSM-7519T, and Metallosphaera prunae DSM-10039T.</title>
        <authorList>
            <person name="Counts J.A."/>
            <person name="Kelly R.M."/>
        </authorList>
    </citation>
    <scope>NUCLEOTIDE SEQUENCE [LARGE SCALE GENOMIC DNA]</scope>
    <source>
        <strain evidence="2 3">HO1-1</strain>
    </source>
</reference>
<dbReference type="Proteomes" id="UP000247586">
    <property type="component" value="Chromosome"/>
</dbReference>
<evidence type="ECO:0000313" key="3">
    <source>
        <dbReference type="Proteomes" id="UP000247586"/>
    </source>
</evidence>
<dbReference type="InterPro" id="IPR006094">
    <property type="entry name" value="Oxid_FAD_bind_N"/>
</dbReference>
<reference evidence="3" key="2">
    <citation type="submission" date="2020-03" db="EMBL/GenBank/DDBJ databases">
        <title>Complete Genome Sequences of Extremely Thermoacidophilic, Metal-Mobilizing Type-Strain Members of the Archaeal Family Sulfolobaceae: Acidianus brierleyi DSM-1651T, Acidianus sulfidivorans DSM-18786T, Metallosphaera hakonensis DSM-7519T, and Metallosphaera prunae DSM-10039T.</title>
        <authorList>
            <person name="Counts J.A."/>
            <person name="Kelly R.M."/>
        </authorList>
    </citation>
    <scope>NUCLEOTIDE SEQUENCE [LARGE SCALE GENOMIC DNA]</scope>
    <source>
        <strain evidence="3">HO1-1</strain>
    </source>
</reference>
<protein>
    <recommendedName>
        <fullName evidence="1">FAD linked oxidase N-terminal domain-containing protein</fullName>
    </recommendedName>
</protein>
<dbReference type="SUPFAM" id="SSF56176">
    <property type="entry name" value="FAD-binding/transporter-associated domain-like"/>
    <property type="match status" value="1"/>
</dbReference>
<dbReference type="InterPro" id="IPR016169">
    <property type="entry name" value="FAD-bd_PCMH_sub2"/>
</dbReference>
<organism evidence="2 3">
    <name type="scientific">Metallosphaera hakonensis JCM 8857 = DSM 7519</name>
    <dbReference type="NCBI Taxonomy" id="1293036"/>
    <lineage>
        <taxon>Archaea</taxon>
        <taxon>Thermoproteota</taxon>
        <taxon>Thermoprotei</taxon>
        <taxon>Sulfolobales</taxon>
        <taxon>Sulfolobaceae</taxon>
        <taxon>Metallosphaera</taxon>
    </lineage>
</organism>
<dbReference type="Pfam" id="PF01565">
    <property type="entry name" value="FAD_binding_4"/>
    <property type="match status" value="1"/>
</dbReference>
<name>A0A2U9IRY3_9CREN</name>
<dbReference type="KEGG" id="mhk:DFR87_02790"/>
<keyword evidence="3" id="KW-1185">Reference proteome</keyword>
<proteinExistence type="predicted"/>
<dbReference type="AlphaFoldDB" id="A0A2U9IRY3"/>
<dbReference type="GeneID" id="36834234"/>
<evidence type="ECO:0000259" key="1">
    <source>
        <dbReference type="Pfam" id="PF01565"/>
    </source>
</evidence>
<dbReference type="RefSeq" id="WP_110368860.1">
    <property type="nucleotide sequence ID" value="NZ_CP029287.2"/>
</dbReference>
<accession>A0A2U9IRY3</accession>
<gene>
    <name evidence="2" type="ORF">DFR87_02790</name>
</gene>